<gene>
    <name evidence="3" type="ORF">LTR05_003303</name>
</gene>
<dbReference type="GO" id="GO:0007005">
    <property type="term" value="P:mitochondrion organization"/>
    <property type="evidence" value="ECO:0007669"/>
    <property type="project" value="TreeGrafter"/>
</dbReference>
<dbReference type="GO" id="GO:0001401">
    <property type="term" value="C:SAM complex"/>
    <property type="evidence" value="ECO:0007669"/>
    <property type="project" value="TreeGrafter"/>
</dbReference>
<feature type="domain" description="Metaxin glutathione S-transferase" evidence="1">
    <location>
        <begin position="240"/>
        <end position="313"/>
    </location>
</feature>
<dbReference type="InterPro" id="IPR012336">
    <property type="entry name" value="Thioredoxin-like_fold"/>
</dbReference>
<evidence type="ECO:0008006" key="5">
    <source>
        <dbReference type="Google" id="ProtNLM"/>
    </source>
</evidence>
<dbReference type="InterPro" id="IPR050931">
    <property type="entry name" value="Mito_Protein_Transport_Metaxin"/>
</dbReference>
<reference evidence="3 4" key="1">
    <citation type="submission" date="2023-08" db="EMBL/GenBank/DDBJ databases">
        <title>Black Yeasts Isolated from many extreme environments.</title>
        <authorList>
            <person name="Coleine C."/>
            <person name="Stajich J.E."/>
            <person name="Selbmann L."/>
        </authorList>
    </citation>
    <scope>NUCLEOTIDE SEQUENCE [LARGE SCALE GENOMIC DNA]</scope>
    <source>
        <strain evidence="3 4">CCFEE 5910</strain>
    </source>
</reference>
<feature type="domain" description="Thioredoxin-like fold" evidence="2">
    <location>
        <begin position="92"/>
        <end position="189"/>
    </location>
</feature>
<name>A0AAN7T5Y5_9EURO</name>
<dbReference type="Pfam" id="PF17172">
    <property type="entry name" value="GST_N_4"/>
    <property type="match status" value="1"/>
</dbReference>
<proteinExistence type="predicted"/>
<dbReference type="AlphaFoldDB" id="A0AAN7T5Y5"/>
<dbReference type="PANTHER" id="PTHR12289:SF44">
    <property type="entry name" value="OUTER MEMBRANE PROTEIN (SAM35), PUTATIVE (AFU_ORTHOLOGUE AFUA_1G13180)-RELATED"/>
    <property type="match status" value="1"/>
</dbReference>
<protein>
    <recommendedName>
        <fullName evidence="5">Mitochondrial outer membrane protein</fullName>
    </recommendedName>
</protein>
<evidence type="ECO:0000259" key="2">
    <source>
        <dbReference type="Pfam" id="PF17172"/>
    </source>
</evidence>
<dbReference type="Proteomes" id="UP001309876">
    <property type="component" value="Unassembled WGS sequence"/>
</dbReference>
<dbReference type="PANTHER" id="PTHR12289">
    <property type="entry name" value="METAXIN RELATED"/>
    <property type="match status" value="1"/>
</dbReference>
<evidence type="ECO:0000259" key="1">
    <source>
        <dbReference type="Pfam" id="PF17171"/>
    </source>
</evidence>
<evidence type="ECO:0000313" key="3">
    <source>
        <dbReference type="EMBL" id="KAK5089079.1"/>
    </source>
</evidence>
<dbReference type="CDD" id="cd03054">
    <property type="entry name" value="GST_N_Metaxin"/>
    <property type="match status" value="1"/>
</dbReference>
<comment type="caution">
    <text evidence="3">The sequence shown here is derived from an EMBL/GenBank/DDBJ whole genome shotgun (WGS) entry which is preliminary data.</text>
</comment>
<evidence type="ECO:0000313" key="4">
    <source>
        <dbReference type="Proteomes" id="UP001309876"/>
    </source>
</evidence>
<dbReference type="Pfam" id="PF17171">
    <property type="entry name" value="GST_C_6"/>
    <property type="match status" value="1"/>
</dbReference>
<dbReference type="EMBL" id="JAVRRJ010000002">
    <property type="protein sequence ID" value="KAK5089079.1"/>
    <property type="molecule type" value="Genomic_DNA"/>
</dbReference>
<dbReference type="InterPro" id="IPR033468">
    <property type="entry name" value="Metaxin_GST"/>
</dbReference>
<keyword evidence="4" id="KW-1185">Reference proteome</keyword>
<organism evidence="3 4">
    <name type="scientific">Lithohypha guttulata</name>
    <dbReference type="NCBI Taxonomy" id="1690604"/>
    <lineage>
        <taxon>Eukaryota</taxon>
        <taxon>Fungi</taxon>
        <taxon>Dikarya</taxon>
        <taxon>Ascomycota</taxon>
        <taxon>Pezizomycotina</taxon>
        <taxon>Eurotiomycetes</taxon>
        <taxon>Chaetothyriomycetidae</taxon>
        <taxon>Chaetothyriales</taxon>
        <taxon>Trichomeriaceae</taxon>
        <taxon>Lithohypha</taxon>
    </lineage>
</organism>
<accession>A0AAN7T5Y5</accession>
<sequence>MHDPSNQRVGNVQGRAMNVNGSHSQGQARHQPERVIKSPQWFSLPPAIRQLFSLFPLITYDENELPQRVPNSRHHHTLHIFTINGHELSPNPACLKWQAYLLAKRIPFTVVSANNHASPSGALPFLLPAQKSKKEPQPQAIPSSKIQRWAESQGAKEETLPIQLEAYMALIDQNVRNAWLYFLYLRKENFEAVARRLYVETASSNTMVQISLAHQLRSAAQEQLLRTRTHIDEEEIYEAADAAFKALATALGDDSFFSKTESPNIFDVTLFSYTHLLLSFGRSSQQNSLSWQDSTLLDLLSRHEKLLHHRKRVLHFCNGDDMTQSTP</sequence>